<dbReference type="Pfam" id="PF23162">
    <property type="entry name" value="AEP_C962R"/>
    <property type="match status" value="1"/>
</dbReference>
<dbReference type="Pfam" id="PF03121">
    <property type="entry name" value="Herpes_UL52"/>
    <property type="match status" value="1"/>
</dbReference>
<dbReference type="InterPro" id="IPR056443">
    <property type="entry name" value="AEP_C962R"/>
</dbReference>
<reference evidence="2 3" key="2">
    <citation type="journal article" date="1998" name="Adv. Virus Res.">
        <title>Viruses in marine brown algae.</title>
        <authorList>
            <person name="Muller D.G."/>
            <person name="Kapp M."/>
            <person name="Knippers R."/>
        </authorList>
    </citation>
    <scope>NUCLEOTIDE SEQUENCE [LARGE SCALE GENOMIC DNA]</scope>
    <source>
        <strain evidence="3">Isolate New Zealand/Kaikoura/1988</strain>
    </source>
</reference>
<gene>
    <name evidence="2" type="primary">ORF 45</name>
</gene>
<sequence>MLKWLRDKDFINNSDMTTTQTVMTGGVVSVPDENYDEFLALYAEEVKSKNKTLSFSELRSDPVFCMYFDVDMLDTDVLGVEASSRIFSVIQSVIKSYYAGDQNDDRFRCVVCDTTVKKVPSSDGEIALTKNGYHVIYPNLRINLSQALQLRYSVVNELEKTLGPRADGMNAWSDVIDRAPYTSGLKMCGSFKRVKCTDCKKADPTFKDKKKALLAEMAKLRRKIFPREPGFDYTDLSDIHSDEFKDAVFGDKYGKYLDLTGFNSCKMCLNTGKVMEKRTYMPCLVLDGGGDVDVSLLDVLREDYFEVMKYTSIRCQDGEKETRGFTIPKGVPRAPTEENGANMRSFSSKSLTHLGSDMRAFTVNNDMYLSDAQTMRLWKGPRVEDARRLSVIETFLRKNVCSAYSSVQIRKVFESKVKKVAQKPSGGNKMINALIGAHAGTTLPSTDVAVSNRYLVNVAGVGSTFCMNKGSEHTSNSVYFIITASQCFQRCFSKKSDIRSGGTTCADYRSGGFAVPSSVSSVLFPGEAVKTPAIASLALCPDHGVPKTFGNRGKKRRRMEWGNKKL</sequence>
<organism evidence="2 3">
    <name type="scientific">Ectocarpus siliculosus virus 1 (isolate New Zealand/Kaikoura/1988)</name>
    <name type="common">EsV-1</name>
    <dbReference type="NCBI Taxonomy" id="654926"/>
    <lineage>
        <taxon>Viruses</taxon>
        <taxon>Varidnaviria</taxon>
        <taxon>Bamfordvirae</taxon>
        <taxon>Nucleocytoviricota</taxon>
        <taxon>Megaviricetes</taxon>
        <taxon>Algavirales</taxon>
        <taxon>Phycodnaviridae</taxon>
        <taxon>Phaeovirus</taxon>
        <taxon>Phaeovirus unasiliculosus</taxon>
        <taxon>Ectocarpus siliculosus virus 1</taxon>
    </lineage>
</organism>
<reference evidence="2 3" key="4">
    <citation type="journal article" date="2000" name="Virology">
        <title>The brown algal virus EsV-1 particle contains a putative hybrid histidine kinase.</title>
        <authorList>
            <person name="Delaroque N."/>
            <person name="Wolf S."/>
            <person name="Muller D.G."/>
            <person name="Knippers R."/>
        </authorList>
    </citation>
    <scope>NUCLEOTIDE SEQUENCE [LARGE SCALE GENOMIC DNA]</scope>
    <source>
        <strain evidence="3">Isolate New Zealand/Kaikoura/1988</strain>
    </source>
</reference>
<evidence type="ECO:0000313" key="3">
    <source>
        <dbReference type="Proteomes" id="UP000000864"/>
    </source>
</evidence>
<name>Q8QNM0_ESV1K</name>
<protein>
    <submittedName>
        <fullName evidence="2">EsV-1-45</fullName>
    </submittedName>
</protein>
<evidence type="ECO:0000313" key="2">
    <source>
        <dbReference type="EMBL" id="AAK14471.1"/>
    </source>
</evidence>
<dbReference type="KEGG" id="vg:920588"/>
<evidence type="ECO:0000259" key="1">
    <source>
        <dbReference type="Pfam" id="PF23162"/>
    </source>
</evidence>
<dbReference type="Proteomes" id="UP000000864">
    <property type="component" value="Segment"/>
</dbReference>
<proteinExistence type="predicted"/>
<reference evidence="2 3" key="3">
    <citation type="journal article" date="2000" name="Virology">
        <title>Characterization and immunolocalization of major structural proteins in the brown algal virus EsV-1.</title>
        <authorList>
            <person name="Delaroque N."/>
            <person name="Wolf S."/>
            <person name="Muller D.G."/>
            <person name="Knippers R."/>
        </authorList>
    </citation>
    <scope>NUCLEOTIDE SEQUENCE [LARGE SCALE GENOMIC DNA]</scope>
    <source>
        <strain evidence="3">Isolate New Zealand/Kaikoura/1988</strain>
    </source>
</reference>
<reference evidence="2 3" key="1">
    <citation type="journal article" date="1995" name="Virology">
        <title>Coat protein of the Ectocarpus siliculosus virus.</title>
        <authorList>
            <person name="Klein M."/>
            <person name="Lanka S.T."/>
            <person name="Knippers R."/>
            <person name="Muller D.G."/>
        </authorList>
    </citation>
    <scope>NUCLEOTIDE SEQUENCE [LARGE SCALE GENOMIC DNA]</scope>
    <source>
        <strain evidence="3">Isolate New Zealand/Kaikoura/1988</strain>
    </source>
</reference>
<feature type="domain" description="C962R-like N-terminal AEP" evidence="1">
    <location>
        <begin position="19"/>
        <end position="192"/>
    </location>
</feature>
<organismHost>
    <name type="scientific">Ectocarpus siliculosus</name>
    <name type="common">Brown alga</name>
    <name type="synonym">Conferva siliculosa</name>
    <dbReference type="NCBI Taxonomy" id="2880"/>
</organismHost>
<dbReference type="EMBL" id="AF204951">
    <property type="protein sequence ID" value="AAK14471.1"/>
    <property type="molecule type" value="Genomic_DNA"/>
</dbReference>
<accession>Q8QNM0</accession>
<keyword evidence="3" id="KW-1185">Reference proteome</keyword>